<dbReference type="OrthoDB" id="64243at2759"/>
<protein>
    <submittedName>
        <fullName evidence="3">Uncharacterized protein</fullName>
    </submittedName>
</protein>
<feature type="transmembrane region" description="Helical" evidence="2">
    <location>
        <begin position="223"/>
        <end position="249"/>
    </location>
</feature>
<sequence length="577" mass="66346">MYLEDNDVVSMVNCSSPLFNSGVYSNTFLRLGLQSLMRDTVFNFTEHARNELVVPIVDCSFTPIIRGDNTVMRMYYVVRDKTNPSDVMLAAVRFSMQDYQIPERNEYGSVGLATYTIFRDMQQPSVSYRFTGALGYPFEVAKFNVYYMQNLTDDGWWSFQSVSANAVADPPHRMLSASRMGFFVGSDSEQCNIKNLHWGIDDDPETALTKWNWKGEPILRDSWAWVHMVHIYFALDAIFNLLVLFLIVFRNLQMGKIWVGDAFVSISTRLLIRGVLILISWGLNGFWSLMEICLHDAHYHAQTQEIFFHPEINRADHLTIFLAISTLLGYLLRERIDPFIVVQLFYIGYENRLSIMANLFPGLLTTIKEYAVADNKLSVVQVSKIVAYSSPLRLSTIHVLPDKNKRFIMKCLVPFFSMLVLVVVYVLLRKTYRRLRGRKRQPPTNTETATTSGHSEEESSFTQPKRHYTVFELATGAELQNRFGVVCDFEHYLIIKGLKYASADGIYCNGFVIVNGRALIALADIIPIIIIKLTRVRFQNVYMYEVSDRTVQPTARLVYADTLSWRDLFRLNVNVLS</sequence>
<proteinExistence type="predicted"/>
<comment type="caution">
    <text evidence="3">The sequence shown here is derived from an EMBL/GenBank/DDBJ whole genome shotgun (WGS) entry which is preliminary data.</text>
</comment>
<evidence type="ECO:0000313" key="4">
    <source>
        <dbReference type="Proteomes" id="UP000794436"/>
    </source>
</evidence>
<keyword evidence="2" id="KW-0472">Membrane</keyword>
<accession>A0A8K1CNP9</accession>
<evidence type="ECO:0000256" key="1">
    <source>
        <dbReference type="SAM" id="MobiDB-lite"/>
    </source>
</evidence>
<feature type="region of interest" description="Disordered" evidence="1">
    <location>
        <begin position="438"/>
        <end position="463"/>
    </location>
</feature>
<feature type="compositionally biased region" description="Polar residues" evidence="1">
    <location>
        <begin position="442"/>
        <end position="453"/>
    </location>
</feature>
<dbReference type="Proteomes" id="UP000794436">
    <property type="component" value="Unassembled WGS sequence"/>
</dbReference>
<dbReference type="EMBL" id="SPLM01000036">
    <property type="protein sequence ID" value="TMW66454.1"/>
    <property type="molecule type" value="Genomic_DNA"/>
</dbReference>
<reference evidence="3" key="1">
    <citation type="submission" date="2019-03" db="EMBL/GenBank/DDBJ databases">
        <title>Long read genome sequence of the mycoparasitic Pythium oligandrum ATCC 38472 isolated from sugarbeet rhizosphere.</title>
        <authorList>
            <person name="Gaulin E."/>
        </authorList>
    </citation>
    <scope>NUCLEOTIDE SEQUENCE</scope>
    <source>
        <strain evidence="3">ATCC 38472_TT</strain>
    </source>
</reference>
<name>A0A8K1CNP9_PYTOL</name>
<evidence type="ECO:0000313" key="3">
    <source>
        <dbReference type="EMBL" id="TMW66454.1"/>
    </source>
</evidence>
<keyword evidence="2" id="KW-0812">Transmembrane</keyword>
<keyword evidence="2" id="KW-1133">Transmembrane helix</keyword>
<evidence type="ECO:0000256" key="2">
    <source>
        <dbReference type="SAM" id="Phobius"/>
    </source>
</evidence>
<organism evidence="3 4">
    <name type="scientific">Pythium oligandrum</name>
    <name type="common">Mycoparasitic fungus</name>
    <dbReference type="NCBI Taxonomy" id="41045"/>
    <lineage>
        <taxon>Eukaryota</taxon>
        <taxon>Sar</taxon>
        <taxon>Stramenopiles</taxon>
        <taxon>Oomycota</taxon>
        <taxon>Peronosporomycetes</taxon>
        <taxon>Pythiales</taxon>
        <taxon>Pythiaceae</taxon>
        <taxon>Pythium</taxon>
    </lineage>
</organism>
<feature type="transmembrane region" description="Helical" evidence="2">
    <location>
        <begin position="407"/>
        <end position="428"/>
    </location>
</feature>
<gene>
    <name evidence="3" type="ORF">Poli38472_004219</name>
</gene>
<feature type="transmembrane region" description="Helical" evidence="2">
    <location>
        <begin position="270"/>
        <end position="290"/>
    </location>
</feature>
<keyword evidence="4" id="KW-1185">Reference proteome</keyword>
<dbReference type="AlphaFoldDB" id="A0A8K1CNP9"/>